<dbReference type="RefSeq" id="WP_230842911.1">
    <property type="nucleotide sequence ID" value="NZ_CP063845.1"/>
</dbReference>
<dbReference type="SUPFAM" id="SSF48371">
    <property type="entry name" value="ARM repeat"/>
    <property type="match status" value="1"/>
</dbReference>
<evidence type="ECO:0000313" key="4">
    <source>
        <dbReference type="Proteomes" id="UP001054846"/>
    </source>
</evidence>
<dbReference type="InterPro" id="IPR004155">
    <property type="entry name" value="PBS_lyase_HEAT"/>
</dbReference>
<accession>A0ABY3PPR1</accession>
<keyword evidence="1" id="KW-0042">Antenna complex</keyword>
<dbReference type="SMART" id="SM00567">
    <property type="entry name" value="EZ_HEAT"/>
    <property type="match status" value="6"/>
</dbReference>
<dbReference type="EMBL" id="CP063845">
    <property type="protein sequence ID" value="UFP95690.1"/>
    <property type="molecule type" value="Genomic_DNA"/>
</dbReference>
<gene>
    <name evidence="3" type="ORF">ISF26_05485</name>
</gene>
<dbReference type="InterPro" id="IPR011989">
    <property type="entry name" value="ARM-like"/>
</dbReference>
<dbReference type="PANTHER" id="PTHR12697">
    <property type="entry name" value="PBS LYASE HEAT-LIKE PROTEIN"/>
    <property type="match status" value="1"/>
</dbReference>
<keyword evidence="2" id="KW-0605">Phycobilisome</keyword>
<keyword evidence="4" id="KW-1185">Reference proteome</keyword>
<organism evidence="3 4">
    <name type="scientific">Gloeobacter morelensis MG652769</name>
    <dbReference type="NCBI Taxonomy" id="2781736"/>
    <lineage>
        <taxon>Bacteria</taxon>
        <taxon>Bacillati</taxon>
        <taxon>Cyanobacteriota</taxon>
        <taxon>Cyanophyceae</taxon>
        <taxon>Gloeobacterales</taxon>
        <taxon>Gloeobacteraceae</taxon>
        <taxon>Gloeobacter</taxon>
        <taxon>Gloeobacter morelensis</taxon>
    </lineage>
</organism>
<dbReference type="Proteomes" id="UP001054846">
    <property type="component" value="Chromosome"/>
</dbReference>
<protein>
    <submittedName>
        <fullName evidence="3">HEAT repeat domain-containing protein</fullName>
    </submittedName>
</protein>
<reference evidence="3 4" key="1">
    <citation type="journal article" date="2021" name="Genome Biol. Evol.">
        <title>Complete Genome Sequencing of a Novel Gloeobacter Species from a Waterfall Cave in Mexico.</title>
        <authorList>
            <person name="Saw J.H."/>
            <person name="Cardona T."/>
            <person name="Montejano G."/>
        </authorList>
    </citation>
    <scope>NUCLEOTIDE SEQUENCE [LARGE SCALE GENOMIC DNA]</scope>
    <source>
        <strain evidence="3">MG652769</strain>
    </source>
</reference>
<sequence length="233" mass="25458">MTSSLEEVKAQMASADPGKRMAALVALRFFSDEEAVPLLFQAALDPIPLVRVYAAIGLGKKKGEGNFDLLIDLLNNDKDASVRAEAAGSLGSLGDLRAVEYLLRAYYEDIDWIVRYSAVVSLGQLRDERGYPVLRNAVASDTDMIRDAAISALGELGNARALDVLLPLVPNPDPEVRRRIAQALGLIALQARETNAQEPSRAPLAYLAKDDDEKVVEFARYYLEQLDGTAPRE</sequence>
<evidence type="ECO:0000313" key="3">
    <source>
        <dbReference type="EMBL" id="UFP95690.1"/>
    </source>
</evidence>
<evidence type="ECO:0000256" key="2">
    <source>
        <dbReference type="ARBA" id="ARBA00022738"/>
    </source>
</evidence>
<proteinExistence type="predicted"/>
<dbReference type="InterPro" id="IPR016024">
    <property type="entry name" value="ARM-type_fold"/>
</dbReference>
<name>A0ABY3PPR1_9CYAN</name>
<evidence type="ECO:0000256" key="1">
    <source>
        <dbReference type="ARBA" id="ARBA00022549"/>
    </source>
</evidence>
<dbReference type="Pfam" id="PF13646">
    <property type="entry name" value="HEAT_2"/>
    <property type="match status" value="1"/>
</dbReference>
<dbReference type="PANTHER" id="PTHR12697:SF39">
    <property type="entry name" value="SLR1687 PROTEIN"/>
    <property type="match status" value="1"/>
</dbReference>
<dbReference type="Gene3D" id="1.25.10.10">
    <property type="entry name" value="Leucine-rich Repeat Variant"/>
    <property type="match status" value="2"/>
</dbReference>